<organism evidence="2">
    <name type="scientific">Oppiella nova</name>
    <dbReference type="NCBI Taxonomy" id="334625"/>
    <lineage>
        <taxon>Eukaryota</taxon>
        <taxon>Metazoa</taxon>
        <taxon>Ecdysozoa</taxon>
        <taxon>Arthropoda</taxon>
        <taxon>Chelicerata</taxon>
        <taxon>Arachnida</taxon>
        <taxon>Acari</taxon>
        <taxon>Acariformes</taxon>
        <taxon>Sarcoptiformes</taxon>
        <taxon>Oribatida</taxon>
        <taxon>Brachypylina</taxon>
        <taxon>Oppioidea</taxon>
        <taxon>Oppiidae</taxon>
        <taxon>Oppiella</taxon>
    </lineage>
</organism>
<feature type="domain" description="FAS1" evidence="1">
    <location>
        <begin position="1"/>
        <end position="72"/>
    </location>
</feature>
<dbReference type="Pfam" id="PF02469">
    <property type="entry name" value="Fasciclin"/>
    <property type="match status" value="1"/>
</dbReference>
<sequence length="72" mass="7996">EFLRKHIIPKVLFTSALQVNNETNITHKEQALSGDSLKIFRKPNCVSVNGIILSFADITATNGVLHIIDHTI</sequence>
<dbReference type="AlphaFoldDB" id="A0A7R9MSN1"/>
<evidence type="ECO:0000313" key="3">
    <source>
        <dbReference type="Proteomes" id="UP000728032"/>
    </source>
</evidence>
<dbReference type="PROSITE" id="PS50213">
    <property type="entry name" value="FAS1"/>
    <property type="match status" value="1"/>
</dbReference>
<accession>A0A7R9MSN1</accession>
<dbReference type="EMBL" id="CAJPVJ010049150">
    <property type="protein sequence ID" value="CAG2182905.1"/>
    <property type="molecule type" value="Genomic_DNA"/>
</dbReference>
<evidence type="ECO:0000259" key="1">
    <source>
        <dbReference type="PROSITE" id="PS50213"/>
    </source>
</evidence>
<keyword evidence="3" id="KW-1185">Reference proteome</keyword>
<dbReference type="OrthoDB" id="6501424at2759"/>
<dbReference type="SUPFAM" id="SSF82153">
    <property type="entry name" value="FAS1 domain"/>
    <property type="match status" value="1"/>
</dbReference>
<dbReference type="InterPro" id="IPR036378">
    <property type="entry name" value="FAS1_dom_sf"/>
</dbReference>
<gene>
    <name evidence="2" type="ORF">ONB1V03_LOCUS22326</name>
</gene>
<reference evidence="2" key="1">
    <citation type="submission" date="2020-11" db="EMBL/GenBank/DDBJ databases">
        <authorList>
            <person name="Tran Van P."/>
        </authorList>
    </citation>
    <scope>NUCLEOTIDE SEQUENCE</scope>
</reference>
<feature type="non-terminal residue" evidence="2">
    <location>
        <position position="72"/>
    </location>
</feature>
<name>A0A7R9MSN1_9ACAR</name>
<dbReference type="Gene3D" id="2.30.180.10">
    <property type="entry name" value="FAS1 domain"/>
    <property type="match status" value="1"/>
</dbReference>
<protein>
    <recommendedName>
        <fullName evidence="1">FAS1 domain-containing protein</fullName>
    </recommendedName>
</protein>
<evidence type="ECO:0000313" key="2">
    <source>
        <dbReference type="EMBL" id="CAD7665769.1"/>
    </source>
</evidence>
<dbReference type="InterPro" id="IPR000782">
    <property type="entry name" value="FAS1_domain"/>
</dbReference>
<dbReference type="EMBL" id="OC963975">
    <property type="protein sequence ID" value="CAD7665769.1"/>
    <property type="molecule type" value="Genomic_DNA"/>
</dbReference>
<proteinExistence type="predicted"/>
<dbReference type="Proteomes" id="UP000728032">
    <property type="component" value="Unassembled WGS sequence"/>
</dbReference>